<evidence type="ECO:0000256" key="7">
    <source>
        <dbReference type="ARBA" id="ARBA00022679"/>
    </source>
</evidence>
<evidence type="ECO:0000313" key="10">
    <source>
        <dbReference type="Proteomes" id="UP000443582"/>
    </source>
</evidence>
<dbReference type="Gene3D" id="3.40.50.150">
    <property type="entry name" value="Vaccinia Virus protein VP39"/>
    <property type="match status" value="1"/>
</dbReference>
<dbReference type="InterPro" id="IPR008854">
    <property type="entry name" value="TPMT"/>
</dbReference>
<dbReference type="PANTHER" id="PTHR10259">
    <property type="entry name" value="THIOPURINE S-METHYLTRANSFERASE"/>
    <property type="match status" value="1"/>
</dbReference>
<evidence type="ECO:0000256" key="2">
    <source>
        <dbReference type="ARBA" id="ARBA00004496"/>
    </source>
</evidence>
<evidence type="ECO:0000256" key="5">
    <source>
        <dbReference type="ARBA" id="ARBA00022490"/>
    </source>
</evidence>
<dbReference type="SUPFAM" id="SSF53335">
    <property type="entry name" value="S-adenosyl-L-methionine-dependent methyltransferases"/>
    <property type="match status" value="1"/>
</dbReference>
<dbReference type="Proteomes" id="UP000443582">
    <property type="component" value="Unassembled WGS sequence"/>
</dbReference>
<sequence length="223" mass="25907">MPDQRDIKKNQIEDNTGFWQEGWDKGFTGFHQSEFNPVMENYFNEKDISGKNILVPLCGKSLDMLYLANKGANVIGVEVVKEPVEDFFRENEIPNMTQEDGIYRCQLDKGSITIYNKDFFALENLGNIDYLYDRASNIALPPSMRKEKYYPTIKRLINNETKILLLTMDHNGPQDFGPPFAIKKSETTEFYPDINLDRELSVKAMDRFQEAGIKKIKRLIWTN</sequence>
<dbReference type="EMBL" id="QDKL01000003">
    <property type="protein sequence ID" value="RZF20580.1"/>
    <property type="molecule type" value="Genomic_DNA"/>
</dbReference>
<accession>A0ABY0ID82</accession>
<dbReference type="InterPro" id="IPR025835">
    <property type="entry name" value="Thiopurine_S-MeTrfase"/>
</dbReference>
<evidence type="ECO:0000256" key="3">
    <source>
        <dbReference type="ARBA" id="ARBA00008145"/>
    </source>
</evidence>
<proteinExistence type="inferred from homology"/>
<dbReference type="PROSITE" id="PS51585">
    <property type="entry name" value="SAM_MT_TPMT"/>
    <property type="match status" value="1"/>
</dbReference>
<protein>
    <recommendedName>
        <fullName evidence="4">thiopurine S-methyltransferase</fullName>
        <ecNumber evidence="4">2.1.1.67</ecNumber>
    </recommendedName>
</protein>
<keyword evidence="8" id="KW-0949">S-adenosyl-L-methionine</keyword>
<dbReference type="EC" id="2.1.1.67" evidence="4"/>
<evidence type="ECO:0000313" key="9">
    <source>
        <dbReference type="EMBL" id="RZF20580.1"/>
    </source>
</evidence>
<reference evidence="10" key="1">
    <citation type="journal article" date="2019" name="Int. J. Syst. Evol. Microbiol.">
        <title>Halobacteriovorax valvorus sp. nov., a novel prokaryotic predator isolated from coastal seawater of China.</title>
        <authorList>
            <person name="Chen M.-X."/>
        </authorList>
    </citation>
    <scope>NUCLEOTIDE SEQUENCE [LARGE SCALE GENOMIC DNA]</scope>
    <source>
        <strain evidence="10">BL9</strain>
    </source>
</reference>
<evidence type="ECO:0000256" key="1">
    <source>
        <dbReference type="ARBA" id="ARBA00000903"/>
    </source>
</evidence>
<comment type="caution">
    <text evidence="9">The sequence shown here is derived from an EMBL/GenBank/DDBJ whole genome shotgun (WGS) entry which is preliminary data.</text>
</comment>
<dbReference type="GO" id="GO:0032259">
    <property type="term" value="P:methylation"/>
    <property type="evidence" value="ECO:0007669"/>
    <property type="project" value="UniProtKB-KW"/>
</dbReference>
<dbReference type="PIRSF" id="PIRSF023956">
    <property type="entry name" value="Thiopurine_S-methyltransferase"/>
    <property type="match status" value="1"/>
</dbReference>
<gene>
    <name evidence="9" type="ORF">DAY19_11385</name>
</gene>
<dbReference type="Pfam" id="PF05724">
    <property type="entry name" value="TPMT"/>
    <property type="match status" value="1"/>
</dbReference>
<evidence type="ECO:0000256" key="6">
    <source>
        <dbReference type="ARBA" id="ARBA00022603"/>
    </source>
</evidence>
<evidence type="ECO:0000256" key="4">
    <source>
        <dbReference type="ARBA" id="ARBA00011905"/>
    </source>
</evidence>
<keyword evidence="10" id="KW-1185">Reference proteome</keyword>
<name>A0ABY0ID82_9BACT</name>
<comment type="subcellular location">
    <subcellularLocation>
        <location evidence="2">Cytoplasm</location>
    </subcellularLocation>
</comment>
<dbReference type="InterPro" id="IPR029063">
    <property type="entry name" value="SAM-dependent_MTases_sf"/>
</dbReference>
<keyword evidence="6 9" id="KW-0489">Methyltransferase</keyword>
<dbReference type="RefSeq" id="WP_115362534.1">
    <property type="nucleotide sequence ID" value="NZ_QDKL01000003.1"/>
</dbReference>
<evidence type="ECO:0000256" key="8">
    <source>
        <dbReference type="ARBA" id="ARBA00022691"/>
    </source>
</evidence>
<dbReference type="GO" id="GO:0008119">
    <property type="term" value="F:thiopurine S-methyltransferase activity"/>
    <property type="evidence" value="ECO:0007669"/>
    <property type="project" value="UniProtKB-EC"/>
</dbReference>
<organism evidence="9 10">
    <name type="scientific">Halobacteriovorax vibrionivorans</name>
    <dbReference type="NCBI Taxonomy" id="2152716"/>
    <lineage>
        <taxon>Bacteria</taxon>
        <taxon>Pseudomonadati</taxon>
        <taxon>Bdellovibrionota</taxon>
        <taxon>Bacteriovoracia</taxon>
        <taxon>Bacteriovoracales</taxon>
        <taxon>Halobacteriovoraceae</taxon>
        <taxon>Halobacteriovorax</taxon>
    </lineage>
</organism>
<comment type="similarity">
    <text evidence="3">Belongs to the class I-like SAM-binding methyltransferase superfamily. TPMT family.</text>
</comment>
<keyword evidence="5" id="KW-0963">Cytoplasm</keyword>
<keyword evidence="7 9" id="KW-0808">Transferase</keyword>
<comment type="catalytic activity">
    <reaction evidence="1">
        <text>S-adenosyl-L-methionine + a thiopurine = S-adenosyl-L-homocysteine + a thiopurine S-methylether.</text>
        <dbReference type="EC" id="2.1.1.67"/>
    </reaction>
</comment>
<dbReference type="PANTHER" id="PTHR10259:SF11">
    <property type="entry name" value="THIOPURINE S-METHYLTRANSFERASE"/>
    <property type="match status" value="1"/>
</dbReference>